<sequence>MGLKEHQRRQEEVTAYNEGWHAAVKMNQELGAKKVFEFDKLKEQFHKEVHQIMDNQKLKIRIAQYQSDIVELHDFLMMLEKQLLEQLKLRDLENFHHEKVLESATNTLERAKRNEFDEDLPKEVRMLFVDKDTIMNAVSSSHDLHLLKIDNREDSLVTRANKWCAGLITQVHREEKSRNRNRVSEIHQYVQHLRAAAIKRIMLEE</sequence>
<dbReference type="EMBL" id="JAATIS010009265">
    <property type="protein sequence ID" value="KAG2456111.1"/>
    <property type="molecule type" value="Genomic_DNA"/>
</dbReference>
<reference evidence="1 2" key="1">
    <citation type="journal article" date="2021" name="Cell">
        <title>Tracing the genetic footprints of vertebrate landing in non-teleost ray-finned fishes.</title>
        <authorList>
            <person name="Bi X."/>
            <person name="Wang K."/>
            <person name="Yang L."/>
            <person name="Pan H."/>
            <person name="Jiang H."/>
            <person name="Wei Q."/>
            <person name="Fang M."/>
            <person name="Yu H."/>
            <person name="Zhu C."/>
            <person name="Cai Y."/>
            <person name="He Y."/>
            <person name="Gan X."/>
            <person name="Zeng H."/>
            <person name="Yu D."/>
            <person name="Zhu Y."/>
            <person name="Jiang H."/>
            <person name="Qiu Q."/>
            <person name="Yang H."/>
            <person name="Zhang Y.E."/>
            <person name="Wang W."/>
            <person name="Zhu M."/>
            <person name="He S."/>
            <person name="Zhang G."/>
        </authorList>
    </citation>
    <scope>NUCLEOTIDE SEQUENCE [LARGE SCALE GENOMIC DNA]</scope>
    <source>
        <strain evidence="1">Bchr_013</strain>
    </source>
</reference>
<evidence type="ECO:0000313" key="2">
    <source>
        <dbReference type="Proteomes" id="UP000886611"/>
    </source>
</evidence>
<gene>
    <name evidence="1" type="primary">Drc3_2</name>
    <name evidence="1" type="ORF">GTO96_0007896</name>
</gene>
<dbReference type="Proteomes" id="UP000886611">
    <property type="component" value="Unassembled WGS sequence"/>
</dbReference>
<dbReference type="AlphaFoldDB" id="A0A8X7WV90"/>
<organism evidence="1 2">
    <name type="scientific">Polypterus senegalus</name>
    <name type="common">Senegal bichir</name>
    <dbReference type="NCBI Taxonomy" id="55291"/>
    <lineage>
        <taxon>Eukaryota</taxon>
        <taxon>Metazoa</taxon>
        <taxon>Chordata</taxon>
        <taxon>Craniata</taxon>
        <taxon>Vertebrata</taxon>
        <taxon>Euteleostomi</taxon>
        <taxon>Actinopterygii</taxon>
        <taxon>Polypteriformes</taxon>
        <taxon>Polypteridae</taxon>
        <taxon>Polypterus</taxon>
    </lineage>
</organism>
<name>A0A8X7WV90_POLSE</name>
<proteinExistence type="predicted"/>
<evidence type="ECO:0000313" key="1">
    <source>
        <dbReference type="EMBL" id="KAG2456111.1"/>
    </source>
</evidence>
<protein>
    <submittedName>
        <fullName evidence="1">DRC3 protein</fullName>
    </submittedName>
</protein>
<comment type="caution">
    <text evidence="1">The sequence shown here is derived from an EMBL/GenBank/DDBJ whole genome shotgun (WGS) entry which is preliminary data.</text>
</comment>
<keyword evidence="2" id="KW-1185">Reference proteome</keyword>
<accession>A0A8X7WV90</accession>
<feature type="non-terminal residue" evidence="1">
    <location>
        <position position="205"/>
    </location>
</feature>
<feature type="non-terminal residue" evidence="1">
    <location>
        <position position="1"/>
    </location>
</feature>